<name>A0A4V1LVI4_9BACT</name>
<dbReference type="RefSeq" id="WP_128986634.1">
    <property type="nucleotide sequence ID" value="NZ_PDJZ01000006.1"/>
</dbReference>
<evidence type="ECO:0000313" key="1">
    <source>
        <dbReference type="EMBL" id="RXJ84205.1"/>
    </source>
</evidence>
<evidence type="ECO:0000313" key="2">
    <source>
        <dbReference type="Proteomes" id="UP000290870"/>
    </source>
</evidence>
<sequence>MGIIIDTLKSVFKTITKLSRPYFSLEENELKFKIDSDNFYKYPISNVETKTRHDSYVLEAYTLKTKDLFIEYIHIDSDVSWNSQALGSFISLLKENLKIRNMDLLEKKEFNHYEFLTYKIDGNYILNIIYIYEINKDIFIIDKQSELYENLLKNFQKDYKYTLEKNSNLNLEINVSLVKNNAMRSYFGIRSN</sequence>
<protein>
    <submittedName>
        <fullName evidence="1">Uncharacterized protein</fullName>
    </submittedName>
</protein>
<reference evidence="1 2" key="1">
    <citation type="submission" date="2017-10" db="EMBL/GenBank/DDBJ databases">
        <title>Genomics of the genus Arcobacter.</title>
        <authorList>
            <person name="Perez-Cataluna A."/>
            <person name="Figueras M.J."/>
        </authorList>
    </citation>
    <scope>NUCLEOTIDE SEQUENCE [LARGE SCALE GENOMIC DNA]</scope>
    <source>
        <strain evidence="1 2">F26</strain>
    </source>
</reference>
<gene>
    <name evidence="1" type="ORF">CRU90_07335</name>
</gene>
<accession>A0A4V1LVI4</accession>
<comment type="caution">
    <text evidence="1">The sequence shown here is derived from an EMBL/GenBank/DDBJ whole genome shotgun (WGS) entry which is preliminary data.</text>
</comment>
<dbReference type="OrthoDB" id="5343650at2"/>
<proteinExistence type="predicted"/>
<dbReference type="EMBL" id="PDJZ01000006">
    <property type="protein sequence ID" value="RXJ84205.1"/>
    <property type="molecule type" value="Genomic_DNA"/>
</dbReference>
<organism evidence="1 2">
    <name type="scientific">Arcobacter cloacae</name>
    <dbReference type="NCBI Taxonomy" id="1054034"/>
    <lineage>
        <taxon>Bacteria</taxon>
        <taxon>Pseudomonadati</taxon>
        <taxon>Campylobacterota</taxon>
        <taxon>Epsilonproteobacteria</taxon>
        <taxon>Campylobacterales</taxon>
        <taxon>Arcobacteraceae</taxon>
        <taxon>Arcobacter</taxon>
    </lineage>
</organism>
<dbReference type="AlphaFoldDB" id="A0A4V1LVI4"/>
<dbReference type="Proteomes" id="UP000290870">
    <property type="component" value="Unassembled WGS sequence"/>
</dbReference>